<sequence length="135" mass="14437">MTDQPSTQQTEGQQPTVERGGLWGLFFSTAGLLLPPYGAILSVFGIIQGIRARRSAKANGAQAPGAMLSIIVGIVGIAFSALFAVQTAVLWDENTALRECTAKANTVSSQDQCDATYKKALEERFSDYPQIAELL</sequence>
<keyword evidence="1" id="KW-0472">Membrane</keyword>
<evidence type="ECO:0000313" key="2">
    <source>
        <dbReference type="EMBL" id="GLU49555.1"/>
    </source>
</evidence>
<gene>
    <name evidence="2" type="ORF">Nans01_39060</name>
</gene>
<keyword evidence="1" id="KW-1133">Transmembrane helix</keyword>
<feature type="transmembrane region" description="Helical" evidence="1">
    <location>
        <begin position="20"/>
        <end position="47"/>
    </location>
</feature>
<comment type="caution">
    <text evidence="2">The sequence shown here is derived from an EMBL/GenBank/DDBJ whole genome shotgun (WGS) entry which is preliminary data.</text>
</comment>
<evidence type="ECO:0000313" key="3">
    <source>
        <dbReference type="Proteomes" id="UP001165092"/>
    </source>
</evidence>
<dbReference type="RefSeq" id="WP_285761110.1">
    <property type="nucleotide sequence ID" value="NZ_BSQG01000008.1"/>
</dbReference>
<organism evidence="2 3">
    <name type="scientific">Nocardiopsis ansamitocini</name>
    <dbReference type="NCBI Taxonomy" id="1670832"/>
    <lineage>
        <taxon>Bacteria</taxon>
        <taxon>Bacillati</taxon>
        <taxon>Actinomycetota</taxon>
        <taxon>Actinomycetes</taxon>
        <taxon>Streptosporangiales</taxon>
        <taxon>Nocardiopsidaceae</taxon>
        <taxon>Nocardiopsis</taxon>
    </lineage>
</organism>
<dbReference type="EMBL" id="BSQG01000008">
    <property type="protein sequence ID" value="GLU49555.1"/>
    <property type="molecule type" value="Genomic_DNA"/>
</dbReference>
<reference evidence="2" key="1">
    <citation type="submission" date="2023-02" db="EMBL/GenBank/DDBJ databases">
        <title>Nocardiopsis ansamitocini NBRC 112285.</title>
        <authorList>
            <person name="Ichikawa N."/>
            <person name="Sato H."/>
            <person name="Tonouchi N."/>
        </authorList>
    </citation>
    <scope>NUCLEOTIDE SEQUENCE</scope>
    <source>
        <strain evidence="2">NBRC 112285</strain>
    </source>
</reference>
<name>A0A9W6P8J5_9ACTN</name>
<evidence type="ECO:0000256" key="1">
    <source>
        <dbReference type="SAM" id="Phobius"/>
    </source>
</evidence>
<accession>A0A9W6P8J5</accession>
<keyword evidence="1" id="KW-0812">Transmembrane</keyword>
<dbReference type="AlphaFoldDB" id="A0A9W6P8J5"/>
<proteinExistence type="predicted"/>
<protein>
    <recommendedName>
        <fullName evidence="4">DUF4190 domain-containing protein</fullName>
    </recommendedName>
</protein>
<dbReference type="Proteomes" id="UP001165092">
    <property type="component" value="Unassembled WGS sequence"/>
</dbReference>
<feature type="transmembrane region" description="Helical" evidence="1">
    <location>
        <begin position="68"/>
        <end position="91"/>
    </location>
</feature>
<evidence type="ECO:0008006" key="4">
    <source>
        <dbReference type="Google" id="ProtNLM"/>
    </source>
</evidence>
<keyword evidence="3" id="KW-1185">Reference proteome</keyword>